<feature type="modified residue" description="Phosphohistidine" evidence="2">
    <location>
        <position position="59"/>
    </location>
</feature>
<dbReference type="GO" id="GO:0000160">
    <property type="term" value="P:phosphorelay signal transduction system"/>
    <property type="evidence" value="ECO:0007669"/>
    <property type="project" value="UniProtKB-KW"/>
</dbReference>
<dbReference type="Gene3D" id="1.20.120.160">
    <property type="entry name" value="HPT domain"/>
    <property type="match status" value="1"/>
</dbReference>
<keyword evidence="1" id="KW-0902">Two-component regulatory system</keyword>
<evidence type="ECO:0000259" key="3">
    <source>
        <dbReference type="PROSITE" id="PS50894"/>
    </source>
</evidence>
<dbReference type="InterPro" id="IPR036641">
    <property type="entry name" value="HPT_dom_sf"/>
</dbReference>
<dbReference type="Proteomes" id="UP000072421">
    <property type="component" value="Chromosome"/>
</dbReference>
<accession>A0A127PDA3</accession>
<sequence length="109" mass="11919">MDEMNKSKGSQPPPDPLLPLDESELGLDDLFLASARQDLASIEQALASYDYRAVQQMAHRLKGAAMIFRMAAMVDATLHIEAVLNTGLAVDHMQLAAACLALRRQVELL</sequence>
<dbReference type="GO" id="GO:0004672">
    <property type="term" value="F:protein kinase activity"/>
    <property type="evidence" value="ECO:0007669"/>
    <property type="project" value="UniProtKB-ARBA"/>
</dbReference>
<evidence type="ECO:0000256" key="2">
    <source>
        <dbReference type="PROSITE-ProRule" id="PRU00110"/>
    </source>
</evidence>
<dbReference type="EMBL" id="CP013232">
    <property type="protein sequence ID" value="AMO95685.1"/>
    <property type="molecule type" value="Genomic_DNA"/>
</dbReference>
<gene>
    <name evidence="4" type="ORF">CFter6_3031</name>
</gene>
<dbReference type="PATRIC" id="fig|158899.10.peg.3023"/>
<dbReference type="SUPFAM" id="SSF47226">
    <property type="entry name" value="Histidine-containing phosphotransfer domain, HPT domain"/>
    <property type="match status" value="1"/>
</dbReference>
<proteinExistence type="predicted"/>
<dbReference type="AlphaFoldDB" id="A0A127PDA3"/>
<keyword evidence="2" id="KW-0597">Phosphoprotein</keyword>
<evidence type="ECO:0000313" key="4">
    <source>
        <dbReference type="EMBL" id="AMO95685.1"/>
    </source>
</evidence>
<feature type="domain" description="HPt" evidence="3">
    <location>
        <begin position="20"/>
        <end position="109"/>
    </location>
</feature>
<organism evidence="4">
    <name type="scientific">Collimonas fungivorans</name>
    <dbReference type="NCBI Taxonomy" id="158899"/>
    <lineage>
        <taxon>Bacteria</taxon>
        <taxon>Pseudomonadati</taxon>
        <taxon>Pseudomonadota</taxon>
        <taxon>Betaproteobacteria</taxon>
        <taxon>Burkholderiales</taxon>
        <taxon>Oxalobacteraceae</taxon>
        <taxon>Collimonas</taxon>
    </lineage>
</organism>
<evidence type="ECO:0000313" key="5">
    <source>
        <dbReference type="Proteomes" id="UP000072421"/>
    </source>
</evidence>
<reference evidence="4 5" key="1">
    <citation type="submission" date="2015-11" db="EMBL/GenBank/DDBJ databases">
        <title>Exploring the genomic traits of fungus-feeding bacterial genus Collimonas.</title>
        <authorList>
            <person name="Song C."/>
            <person name="Schmidt R."/>
            <person name="de Jager V."/>
            <person name="Krzyzanowska D."/>
            <person name="Jongedijk E."/>
            <person name="Cankar K."/>
            <person name="Beekwilder J."/>
            <person name="van Veen A."/>
            <person name="de Boer W."/>
            <person name="van Veen J.A."/>
            <person name="Garbeva P."/>
        </authorList>
    </citation>
    <scope>NUCLEOTIDE SEQUENCE [LARGE SCALE GENOMIC DNA]</scope>
    <source>
        <strain evidence="4 5">Ter6</strain>
    </source>
</reference>
<protein>
    <submittedName>
        <fullName evidence="4">Hpt domain protein</fullName>
    </submittedName>
</protein>
<dbReference type="InterPro" id="IPR008207">
    <property type="entry name" value="Sig_transdc_His_kin_Hpt_dom"/>
</dbReference>
<dbReference type="PROSITE" id="PS50894">
    <property type="entry name" value="HPT"/>
    <property type="match status" value="1"/>
</dbReference>
<dbReference type="Pfam" id="PF01627">
    <property type="entry name" value="Hpt"/>
    <property type="match status" value="1"/>
</dbReference>
<evidence type="ECO:0000256" key="1">
    <source>
        <dbReference type="ARBA" id="ARBA00023012"/>
    </source>
</evidence>
<name>A0A127PDA3_9BURK</name>